<organism evidence="7 8">
    <name type="scientific">Mycoplana azooxidifex</name>
    <dbReference type="NCBI Taxonomy" id="1636188"/>
    <lineage>
        <taxon>Bacteria</taxon>
        <taxon>Pseudomonadati</taxon>
        <taxon>Pseudomonadota</taxon>
        <taxon>Alphaproteobacteria</taxon>
        <taxon>Hyphomicrobiales</taxon>
        <taxon>Rhizobiaceae</taxon>
        <taxon>Mycoplana</taxon>
    </lineage>
</organism>
<dbReference type="AlphaFoldDB" id="A0A7W6DFI3"/>
<gene>
    <name evidence="7" type="ORF">GGQ64_004906</name>
</gene>
<keyword evidence="3 6" id="KW-0812">Transmembrane</keyword>
<keyword evidence="8" id="KW-1185">Reference proteome</keyword>
<evidence type="ECO:0000256" key="3">
    <source>
        <dbReference type="ARBA" id="ARBA00022692"/>
    </source>
</evidence>
<dbReference type="GO" id="GO:0005886">
    <property type="term" value="C:plasma membrane"/>
    <property type="evidence" value="ECO:0007669"/>
    <property type="project" value="UniProtKB-SubCell"/>
</dbReference>
<evidence type="ECO:0000256" key="1">
    <source>
        <dbReference type="ARBA" id="ARBA00004651"/>
    </source>
</evidence>
<dbReference type="EMBL" id="JACIEE010000012">
    <property type="protein sequence ID" value="MBB3979662.1"/>
    <property type="molecule type" value="Genomic_DNA"/>
</dbReference>
<comment type="subcellular location">
    <subcellularLocation>
        <location evidence="1">Cell membrane</location>
        <topology evidence="1">Multi-pass membrane protein</topology>
    </subcellularLocation>
</comment>
<dbReference type="Proteomes" id="UP000574761">
    <property type="component" value="Unassembled WGS sequence"/>
</dbReference>
<keyword evidence="4 6" id="KW-1133">Transmembrane helix</keyword>
<dbReference type="InterPro" id="IPR019108">
    <property type="entry name" value="Caa3_assmbl_CtaG-rel"/>
</dbReference>
<feature type="transmembrane region" description="Helical" evidence="6">
    <location>
        <begin position="94"/>
        <end position="114"/>
    </location>
</feature>
<evidence type="ECO:0000313" key="8">
    <source>
        <dbReference type="Proteomes" id="UP000574761"/>
    </source>
</evidence>
<name>A0A7W6DFI3_9HYPH</name>
<evidence type="ECO:0000256" key="6">
    <source>
        <dbReference type="SAM" id="Phobius"/>
    </source>
</evidence>
<evidence type="ECO:0000256" key="4">
    <source>
        <dbReference type="ARBA" id="ARBA00022989"/>
    </source>
</evidence>
<feature type="transmembrane region" description="Helical" evidence="6">
    <location>
        <begin position="126"/>
        <end position="149"/>
    </location>
</feature>
<protein>
    <submittedName>
        <fullName evidence="7">Putative membrane protein</fullName>
    </submittedName>
</protein>
<accession>A0A7W6DFI3</accession>
<evidence type="ECO:0000313" key="7">
    <source>
        <dbReference type="EMBL" id="MBB3979662.1"/>
    </source>
</evidence>
<feature type="transmembrane region" description="Helical" evidence="6">
    <location>
        <begin position="64"/>
        <end position="82"/>
    </location>
</feature>
<reference evidence="7 8" key="1">
    <citation type="submission" date="2020-08" db="EMBL/GenBank/DDBJ databases">
        <title>Genomic Encyclopedia of Type Strains, Phase IV (KMG-IV): sequencing the most valuable type-strain genomes for metagenomic binning, comparative biology and taxonomic classification.</title>
        <authorList>
            <person name="Goeker M."/>
        </authorList>
    </citation>
    <scope>NUCLEOTIDE SEQUENCE [LARGE SCALE GENOMIC DNA]</scope>
    <source>
        <strain evidence="7 8">DSM 100211</strain>
    </source>
</reference>
<proteinExistence type="predicted"/>
<dbReference type="Pfam" id="PF09678">
    <property type="entry name" value="Caa3_CtaG"/>
    <property type="match status" value="1"/>
</dbReference>
<keyword evidence="2" id="KW-1003">Cell membrane</keyword>
<evidence type="ECO:0000256" key="5">
    <source>
        <dbReference type="ARBA" id="ARBA00023136"/>
    </source>
</evidence>
<dbReference type="RefSeq" id="WP_246422888.1">
    <property type="nucleotide sequence ID" value="NZ_JACIEE010000012.1"/>
</dbReference>
<feature type="transmembrane region" description="Helical" evidence="6">
    <location>
        <begin position="31"/>
        <end position="52"/>
    </location>
</feature>
<comment type="caution">
    <text evidence="7">The sequence shown here is derived from an EMBL/GenBank/DDBJ whole genome shotgun (WGS) entry which is preliminary data.</text>
</comment>
<feature type="transmembrane region" description="Helical" evidence="6">
    <location>
        <begin position="174"/>
        <end position="199"/>
    </location>
</feature>
<evidence type="ECO:0000256" key="2">
    <source>
        <dbReference type="ARBA" id="ARBA00022475"/>
    </source>
</evidence>
<keyword evidence="5 6" id="KW-0472">Membrane</keyword>
<sequence>MRTVALGMGVFLLTIVPLVLFVTFDGGSFTVHMILHMGIVAVIAPLLAYGVLGTRLDPSQRVAWMTPVLASVIEMVVVWIWHVPAIRGLADASLQVSMVELLSFLVAGLLLWAVCLRSGPEGEGRLAGTIGLLFTSIHMTLLGVLLALAPRPLYGTGQVSCFGIPLAGIADQQIGGVVMLAVGALSYLAGGVVLLSGLLREGDPMARGEPRC</sequence>